<dbReference type="CDD" id="cd17267">
    <property type="entry name" value="RMtype1_S_EcoAO83I-TRD1-CR1_like"/>
    <property type="match status" value="1"/>
</dbReference>
<name>A0ABY8T1S3_9BURK</name>
<dbReference type="EC" id="3.1.21.-" evidence="5"/>
<keyword evidence="5" id="KW-0255">Endonuclease</keyword>
<keyword evidence="3" id="KW-0238">DNA-binding</keyword>
<organism evidence="5 6">
    <name type="scientific">Comamonas resistens</name>
    <dbReference type="NCBI Taxonomy" id="3046670"/>
    <lineage>
        <taxon>Bacteria</taxon>
        <taxon>Pseudomonadati</taxon>
        <taxon>Pseudomonadota</taxon>
        <taxon>Betaproteobacteria</taxon>
        <taxon>Burkholderiales</taxon>
        <taxon>Comamonadaceae</taxon>
        <taxon>Comamonas</taxon>
    </lineage>
</organism>
<gene>
    <name evidence="5" type="ORF">QMY55_11155</name>
</gene>
<dbReference type="SUPFAM" id="SSF116734">
    <property type="entry name" value="DNA methylase specificity domain"/>
    <property type="match status" value="2"/>
</dbReference>
<dbReference type="InterPro" id="IPR000055">
    <property type="entry name" value="Restrct_endonuc_typeI_TRD"/>
</dbReference>
<dbReference type="InterPro" id="IPR044946">
    <property type="entry name" value="Restrct_endonuc_typeI_TRD_sf"/>
</dbReference>
<evidence type="ECO:0000259" key="4">
    <source>
        <dbReference type="Pfam" id="PF01420"/>
    </source>
</evidence>
<dbReference type="EMBL" id="CP125947">
    <property type="protein sequence ID" value="WHS67626.1"/>
    <property type="molecule type" value="Genomic_DNA"/>
</dbReference>
<protein>
    <submittedName>
        <fullName evidence="5">Restriction endonuclease subunit S</fullName>
        <ecNumber evidence="5">3.1.21.-</ecNumber>
    </submittedName>
</protein>
<feature type="domain" description="Type I restriction modification DNA specificity" evidence="4">
    <location>
        <begin position="6"/>
        <end position="150"/>
    </location>
</feature>
<evidence type="ECO:0000313" key="6">
    <source>
        <dbReference type="Proteomes" id="UP001240697"/>
    </source>
</evidence>
<dbReference type="InterPro" id="IPR052021">
    <property type="entry name" value="Type-I_RS_S_subunit"/>
</dbReference>
<evidence type="ECO:0000256" key="2">
    <source>
        <dbReference type="ARBA" id="ARBA00022747"/>
    </source>
</evidence>
<keyword evidence="5" id="KW-0540">Nuclease</keyword>
<comment type="similarity">
    <text evidence="1">Belongs to the type-I restriction system S methylase family.</text>
</comment>
<proteinExistence type="inferred from homology"/>
<reference evidence="5 6" key="1">
    <citation type="submission" date="2023-05" db="EMBL/GenBank/DDBJ databases">
        <authorList>
            <person name="Yin Y."/>
            <person name="Lu Z."/>
        </authorList>
    </citation>
    <scope>NUCLEOTIDE SEQUENCE [LARGE SCALE GENOMIC DNA]</scope>
    <source>
        <strain evidence="5 6">ZM22</strain>
    </source>
</reference>
<dbReference type="GO" id="GO:0016787">
    <property type="term" value="F:hydrolase activity"/>
    <property type="evidence" value="ECO:0007669"/>
    <property type="project" value="UniProtKB-KW"/>
</dbReference>
<keyword evidence="2" id="KW-0680">Restriction system</keyword>
<dbReference type="RefSeq" id="WP_283488653.1">
    <property type="nucleotide sequence ID" value="NZ_CP125947.1"/>
</dbReference>
<accession>A0ABY8T1S3</accession>
<keyword evidence="6" id="KW-1185">Reference proteome</keyword>
<dbReference type="Pfam" id="PF01420">
    <property type="entry name" value="Methylase_S"/>
    <property type="match status" value="2"/>
</dbReference>
<sequence length="364" mass="40507">MSEVLRSLGDICEFKYGKSLPASSRDGGEFDVYGSNGIVGTHSETITSGPTIVIGRKGSIGELNYSQKSCWPIDTTYYVDTSCTSADLRWLNHALSSLRLTEMNKSAAIPGLNRNDAYEKKLKVPSLSEQRRIASILDKADALRSKRREAIAKLDQLLRSVFLEMFGDPAANPKKMPEKALSALTEISSGSTPSRNEMENFAGDIPWVKSTEVDWCSINETSEHVSNTGIKSARLKTFPINTVVVALYGQGVTRGKCAILNIAATMNQACAGIKPSDKIKHEYIFQFLKMSYQRLRDQARGGNQENLNVGILGDFKIMLPPLDLQNKFCTIFREIEKMKKSEENGLKKIDLLIKSTQFRFFSNH</sequence>
<dbReference type="GO" id="GO:0004519">
    <property type="term" value="F:endonuclease activity"/>
    <property type="evidence" value="ECO:0007669"/>
    <property type="project" value="UniProtKB-KW"/>
</dbReference>
<dbReference type="PANTHER" id="PTHR30408:SF12">
    <property type="entry name" value="TYPE I RESTRICTION ENZYME MJAVIII SPECIFICITY SUBUNIT"/>
    <property type="match status" value="1"/>
</dbReference>
<evidence type="ECO:0000256" key="1">
    <source>
        <dbReference type="ARBA" id="ARBA00010923"/>
    </source>
</evidence>
<dbReference type="Proteomes" id="UP001240697">
    <property type="component" value="Chromosome"/>
</dbReference>
<feature type="domain" description="Type I restriction modification DNA specificity" evidence="4">
    <location>
        <begin position="174"/>
        <end position="343"/>
    </location>
</feature>
<dbReference type="Gene3D" id="3.90.220.20">
    <property type="entry name" value="DNA methylase specificity domains"/>
    <property type="match status" value="2"/>
</dbReference>
<dbReference type="PANTHER" id="PTHR30408">
    <property type="entry name" value="TYPE-1 RESTRICTION ENZYME ECOKI SPECIFICITY PROTEIN"/>
    <property type="match status" value="1"/>
</dbReference>
<evidence type="ECO:0000313" key="5">
    <source>
        <dbReference type="EMBL" id="WHS67626.1"/>
    </source>
</evidence>
<keyword evidence="5" id="KW-0378">Hydrolase</keyword>
<evidence type="ECO:0000256" key="3">
    <source>
        <dbReference type="ARBA" id="ARBA00023125"/>
    </source>
</evidence>